<gene>
    <name evidence="1" type="ORF">PVAP13_8NG224901</name>
</gene>
<evidence type="ECO:0008006" key="3">
    <source>
        <dbReference type="Google" id="ProtNLM"/>
    </source>
</evidence>
<proteinExistence type="predicted"/>
<evidence type="ECO:0000313" key="2">
    <source>
        <dbReference type="Proteomes" id="UP000823388"/>
    </source>
</evidence>
<dbReference type="AlphaFoldDB" id="A0A8T0P6S0"/>
<name>A0A8T0P6S0_PANVG</name>
<sequence>MCAVCHRDVEDGGHLFFHCKYVKRVWQALCMEERRVMLEFDSPLMVIVQILQLEERERLQLLMGYLDWYDYSFHKNRVREGEKMRSVDLIYSMEVAPAVNTRRLEQKWKRAMGDLIKINVDDGFMAQLGKGGWGYIIKDSRGDVICAGAGKLQHLREAIQ</sequence>
<reference evidence="1" key="1">
    <citation type="submission" date="2020-05" db="EMBL/GenBank/DDBJ databases">
        <title>WGS assembly of Panicum virgatum.</title>
        <authorList>
            <person name="Lovell J.T."/>
            <person name="Jenkins J."/>
            <person name="Shu S."/>
            <person name="Juenger T.E."/>
            <person name="Schmutz J."/>
        </authorList>
    </citation>
    <scope>NUCLEOTIDE SEQUENCE</scope>
    <source>
        <strain evidence="1">AP13</strain>
    </source>
</reference>
<comment type="caution">
    <text evidence="1">The sequence shown here is derived from an EMBL/GenBank/DDBJ whole genome shotgun (WGS) entry which is preliminary data.</text>
</comment>
<evidence type="ECO:0000313" key="1">
    <source>
        <dbReference type="EMBL" id="KAG2557867.1"/>
    </source>
</evidence>
<accession>A0A8T0P6S0</accession>
<dbReference type="EMBL" id="CM029052">
    <property type="protein sequence ID" value="KAG2557867.1"/>
    <property type="molecule type" value="Genomic_DNA"/>
</dbReference>
<protein>
    <recommendedName>
        <fullName evidence="3">Reverse transcriptase zinc-binding domain-containing protein</fullName>
    </recommendedName>
</protein>
<dbReference type="Proteomes" id="UP000823388">
    <property type="component" value="Chromosome 8N"/>
</dbReference>
<organism evidence="1 2">
    <name type="scientific">Panicum virgatum</name>
    <name type="common">Blackwell switchgrass</name>
    <dbReference type="NCBI Taxonomy" id="38727"/>
    <lineage>
        <taxon>Eukaryota</taxon>
        <taxon>Viridiplantae</taxon>
        <taxon>Streptophyta</taxon>
        <taxon>Embryophyta</taxon>
        <taxon>Tracheophyta</taxon>
        <taxon>Spermatophyta</taxon>
        <taxon>Magnoliopsida</taxon>
        <taxon>Liliopsida</taxon>
        <taxon>Poales</taxon>
        <taxon>Poaceae</taxon>
        <taxon>PACMAD clade</taxon>
        <taxon>Panicoideae</taxon>
        <taxon>Panicodae</taxon>
        <taxon>Paniceae</taxon>
        <taxon>Panicinae</taxon>
        <taxon>Panicum</taxon>
        <taxon>Panicum sect. Hiantes</taxon>
    </lineage>
</organism>
<keyword evidence="2" id="KW-1185">Reference proteome</keyword>